<dbReference type="SUPFAM" id="SSF53756">
    <property type="entry name" value="UDP-Glycosyltransferase/glycogen phosphorylase"/>
    <property type="match status" value="1"/>
</dbReference>
<keyword evidence="2" id="KW-1185">Reference proteome</keyword>
<name>A0A812WMZ4_SYMPI</name>
<evidence type="ECO:0000313" key="1">
    <source>
        <dbReference type="EMBL" id="CAE7685890.1"/>
    </source>
</evidence>
<dbReference type="PANTHER" id="PTHR46656">
    <property type="entry name" value="PUTATIVE-RELATED"/>
    <property type="match status" value="1"/>
</dbReference>
<dbReference type="EMBL" id="CAJNIZ010044352">
    <property type="protein sequence ID" value="CAE7685890.1"/>
    <property type="molecule type" value="Genomic_DNA"/>
</dbReference>
<dbReference type="PANTHER" id="PTHR46656:SF3">
    <property type="entry name" value="PUTATIVE-RELATED"/>
    <property type="match status" value="1"/>
</dbReference>
<dbReference type="AlphaFoldDB" id="A0A812WMZ4"/>
<accession>A0A812WMZ4</accession>
<dbReference type="Proteomes" id="UP000649617">
    <property type="component" value="Unassembled WGS sequence"/>
</dbReference>
<organism evidence="1 2">
    <name type="scientific">Symbiodinium pilosum</name>
    <name type="common">Dinoflagellate</name>
    <dbReference type="NCBI Taxonomy" id="2952"/>
    <lineage>
        <taxon>Eukaryota</taxon>
        <taxon>Sar</taxon>
        <taxon>Alveolata</taxon>
        <taxon>Dinophyceae</taxon>
        <taxon>Suessiales</taxon>
        <taxon>Symbiodiniaceae</taxon>
        <taxon>Symbiodinium</taxon>
    </lineage>
</organism>
<reference evidence="1" key="1">
    <citation type="submission" date="2021-02" db="EMBL/GenBank/DDBJ databases">
        <authorList>
            <person name="Dougan E. K."/>
            <person name="Rhodes N."/>
            <person name="Thang M."/>
            <person name="Chan C."/>
        </authorList>
    </citation>
    <scope>NUCLEOTIDE SEQUENCE</scope>
</reference>
<evidence type="ECO:0000313" key="2">
    <source>
        <dbReference type="Proteomes" id="UP000649617"/>
    </source>
</evidence>
<sequence>MRRGRWDMVVCHATPDVWHRDGAFGWGKVEPCPPAGTALSIGRAMYESDRLPESWVSRINAMDEVWVPSRFAVTQFINSGIHPGKIVVVPEAVDTELFDPSVHEPLEVDLGSSSLFRFLSVFKWEKRKGWDILLRAYFQEFTAADDVVLIIKTQSFHSGDNFESKVKQEIQKAQELSQGKPPRLKLLAKDLKLKELPGLYRSADAFVLPSRGEGWGRPHVEAMSMGLPVIATNWSGSTEFLADGVSLPLRIEGLEPVEEGVKGHQWAVPSETHLRELMRWLLDHRAQAVALGEAARRHMLDNFSPDAVIEKHVVPLLRRKTGGTRASSSEL</sequence>
<dbReference type="Gene3D" id="3.40.50.2000">
    <property type="entry name" value="Glycogen Phosphorylase B"/>
    <property type="match status" value="1"/>
</dbReference>
<comment type="caution">
    <text evidence="1">The sequence shown here is derived from an EMBL/GenBank/DDBJ whole genome shotgun (WGS) entry which is preliminary data.</text>
</comment>
<protein>
    <submittedName>
        <fullName evidence="1">MshA1 protein</fullName>
    </submittedName>
</protein>
<dbReference type="OrthoDB" id="2193793at2759"/>
<proteinExistence type="predicted"/>
<dbReference type="Pfam" id="PF13692">
    <property type="entry name" value="Glyco_trans_1_4"/>
    <property type="match status" value="1"/>
</dbReference>
<gene>
    <name evidence="1" type="primary">mshA1</name>
    <name evidence="1" type="ORF">SPIL2461_LOCUS19180</name>
</gene>